<evidence type="ECO:0000313" key="2">
    <source>
        <dbReference type="Proteomes" id="UP000188533"/>
    </source>
</evidence>
<keyword evidence="2" id="KW-1185">Reference proteome</keyword>
<proteinExistence type="predicted"/>
<name>A0A1Q3E3V8_LENED</name>
<reference evidence="1 2" key="2">
    <citation type="submission" date="2017-02" db="EMBL/GenBank/DDBJ databases">
        <title>A genome survey and senescence transcriptome analysis in Lentinula edodes.</title>
        <authorList>
            <person name="Sakamoto Y."/>
            <person name="Nakade K."/>
            <person name="Sato S."/>
            <person name="Yoshida Y."/>
            <person name="Miyazaki K."/>
            <person name="Natsume S."/>
            <person name="Konno N."/>
        </authorList>
    </citation>
    <scope>NUCLEOTIDE SEQUENCE [LARGE SCALE GENOMIC DNA]</scope>
    <source>
        <strain evidence="1 2">NBRC 111202</strain>
    </source>
</reference>
<accession>A0A1Q3E3V8</accession>
<organism evidence="1 2">
    <name type="scientific">Lentinula edodes</name>
    <name type="common">Shiitake mushroom</name>
    <name type="synonym">Lentinus edodes</name>
    <dbReference type="NCBI Taxonomy" id="5353"/>
    <lineage>
        <taxon>Eukaryota</taxon>
        <taxon>Fungi</taxon>
        <taxon>Dikarya</taxon>
        <taxon>Basidiomycota</taxon>
        <taxon>Agaricomycotina</taxon>
        <taxon>Agaricomycetes</taxon>
        <taxon>Agaricomycetidae</taxon>
        <taxon>Agaricales</taxon>
        <taxon>Marasmiineae</taxon>
        <taxon>Omphalotaceae</taxon>
        <taxon>Lentinula</taxon>
    </lineage>
</organism>
<protein>
    <submittedName>
        <fullName evidence="1">Uncharacterized protein</fullName>
    </submittedName>
</protein>
<dbReference type="Proteomes" id="UP000188533">
    <property type="component" value="Unassembled WGS sequence"/>
</dbReference>
<evidence type="ECO:0000313" key="1">
    <source>
        <dbReference type="EMBL" id="GAW01938.1"/>
    </source>
</evidence>
<dbReference type="AlphaFoldDB" id="A0A1Q3E3V8"/>
<sequence>MSSDFNDFNNFRVVSWRVSISNSDIRVLIILFTSYFLYRPTVAPPRHDNAIGVTTTMKYRSSSVGI</sequence>
<gene>
    <name evidence="1" type="ORF">LENED_003562</name>
</gene>
<dbReference type="EMBL" id="BDGU01000078">
    <property type="protein sequence ID" value="GAW01938.1"/>
    <property type="molecule type" value="Genomic_DNA"/>
</dbReference>
<comment type="caution">
    <text evidence="1">The sequence shown here is derived from an EMBL/GenBank/DDBJ whole genome shotgun (WGS) entry which is preliminary data.</text>
</comment>
<reference evidence="1 2" key="1">
    <citation type="submission" date="2016-08" db="EMBL/GenBank/DDBJ databases">
        <authorList>
            <consortium name="Lentinula edodes genome sequencing consortium"/>
            <person name="Sakamoto Y."/>
            <person name="Nakade K."/>
            <person name="Sato S."/>
            <person name="Yoshida Y."/>
            <person name="Miyazaki K."/>
            <person name="Natsume S."/>
            <person name="Konno N."/>
        </authorList>
    </citation>
    <scope>NUCLEOTIDE SEQUENCE [LARGE SCALE GENOMIC DNA]</scope>
    <source>
        <strain evidence="1 2">NBRC 111202</strain>
    </source>
</reference>